<name>A0A0A9AWU3_ARUDO</name>
<reference evidence="1" key="2">
    <citation type="journal article" date="2015" name="Data Brief">
        <title>Shoot transcriptome of the giant reed, Arundo donax.</title>
        <authorList>
            <person name="Barrero R.A."/>
            <person name="Guerrero F.D."/>
            <person name="Moolhuijzen P."/>
            <person name="Goolsby J.A."/>
            <person name="Tidwell J."/>
            <person name="Bellgard S.E."/>
            <person name="Bellgard M.I."/>
        </authorList>
    </citation>
    <scope>NUCLEOTIDE SEQUENCE</scope>
    <source>
        <tissue evidence="1">Shoot tissue taken approximately 20 cm above the soil surface</tissue>
    </source>
</reference>
<dbReference type="EMBL" id="GBRH01246343">
    <property type="protein sequence ID" value="JAD51552.1"/>
    <property type="molecule type" value="Transcribed_RNA"/>
</dbReference>
<accession>A0A0A9AWU3</accession>
<organism evidence="1">
    <name type="scientific">Arundo donax</name>
    <name type="common">Giant reed</name>
    <name type="synonym">Donax arundinaceus</name>
    <dbReference type="NCBI Taxonomy" id="35708"/>
    <lineage>
        <taxon>Eukaryota</taxon>
        <taxon>Viridiplantae</taxon>
        <taxon>Streptophyta</taxon>
        <taxon>Embryophyta</taxon>
        <taxon>Tracheophyta</taxon>
        <taxon>Spermatophyta</taxon>
        <taxon>Magnoliopsida</taxon>
        <taxon>Liliopsida</taxon>
        <taxon>Poales</taxon>
        <taxon>Poaceae</taxon>
        <taxon>PACMAD clade</taxon>
        <taxon>Arundinoideae</taxon>
        <taxon>Arundineae</taxon>
        <taxon>Arundo</taxon>
    </lineage>
</organism>
<evidence type="ECO:0000313" key="1">
    <source>
        <dbReference type="EMBL" id="JAD51552.1"/>
    </source>
</evidence>
<protein>
    <submittedName>
        <fullName evidence="1">Uncharacterized protein</fullName>
    </submittedName>
</protein>
<sequence length="9" mass="1019">MGGARSFFF</sequence>
<proteinExistence type="predicted"/>
<reference evidence="1" key="1">
    <citation type="submission" date="2014-09" db="EMBL/GenBank/DDBJ databases">
        <authorList>
            <person name="Magalhaes I.L.F."/>
            <person name="Oliveira U."/>
            <person name="Santos F.R."/>
            <person name="Vidigal T.H.D.A."/>
            <person name="Brescovit A.D."/>
            <person name="Santos A.J."/>
        </authorList>
    </citation>
    <scope>NUCLEOTIDE SEQUENCE</scope>
    <source>
        <tissue evidence="1">Shoot tissue taken approximately 20 cm above the soil surface</tissue>
    </source>
</reference>